<organism evidence="4 5">
    <name type="scientific">Pseudodesulfovibrio hydrargyri</name>
    <dbReference type="NCBI Taxonomy" id="2125990"/>
    <lineage>
        <taxon>Bacteria</taxon>
        <taxon>Pseudomonadati</taxon>
        <taxon>Thermodesulfobacteriota</taxon>
        <taxon>Desulfovibrionia</taxon>
        <taxon>Desulfovibrionales</taxon>
        <taxon>Desulfovibrionaceae</taxon>
    </lineage>
</organism>
<dbReference type="PANTHER" id="PTHR47495">
    <property type="entry name" value="ALDEHYDE DEHYDROGENASE"/>
    <property type="match status" value="1"/>
</dbReference>
<dbReference type="PIRSF" id="PIRSF036389">
    <property type="entry name" value="IOR_B"/>
    <property type="match status" value="1"/>
</dbReference>
<dbReference type="EC" id="1.2.5.2" evidence="4"/>
<feature type="signal peptide" evidence="2">
    <location>
        <begin position="1"/>
        <end position="37"/>
    </location>
</feature>
<name>A0A1J5N3F9_9BACT</name>
<dbReference type="SMART" id="SM01008">
    <property type="entry name" value="Ald_Xan_dh_C"/>
    <property type="match status" value="1"/>
</dbReference>
<dbReference type="AlphaFoldDB" id="A0A1J5N3F9"/>
<keyword evidence="5" id="KW-1185">Reference proteome</keyword>
<reference evidence="4 5" key="1">
    <citation type="submission" date="2015-09" db="EMBL/GenBank/DDBJ databases">
        <title>Genome of Desulfovibrio dechloracetivorans BerOc1, a mercury methylating strain isolated from highly hydrocarbons and metals contaminated coastal sediments.</title>
        <authorList>
            <person name="Goni Urriza M."/>
            <person name="Gassie C."/>
            <person name="Bouchez O."/>
            <person name="Klopp C."/>
            <person name="Ranchou-Peyruse A."/>
            <person name="Remy G."/>
        </authorList>
    </citation>
    <scope>NUCLEOTIDE SEQUENCE [LARGE SCALE GENOMIC DNA]</scope>
    <source>
        <strain evidence="4 5">BerOc1</strain>
    </source>
</reference>
<dbReference type="InterPro" id="IPR000674">
    <property type="entry name" value="Ald_Oxase/Xan_DH_a/b"/>
</dbReference>
<dbReference type="InterPro" id="IPR037165">
    <property type="entry name" value="AldOxase/xan_DH_Mopterin-bd_sf"/>
</dbReference>
<keyword evidence="4" id="KW-0560">Oxidoreductase</keyword>
<dbReference type="Pfam" id="PF02738">
    <property type="entry name" value="MoCoBD_1"/>
    <property type="match status" value="1"/>
</dbReference>
<dbReference type="InterPro" id="IPR046867">
    <property type="entry name" value="AldOxase/xan_DH_MoCoBD2"/>
</dbReference>
<dbReference type="GO" id="GO:0047113">
    <property type="term" value="F:aldehyde dehydrogenase (quinone) activity"/>
    <property type="evidence" value="ECO:0007669"/>
    <property type="project" value="UniProtKB-EC"/>
</dbReference>
<comment type="caution">
    <text evidence="4">The sequence shown here is derived from an EMBL/GenBank/DDBJ whole genome shotgun (WGS) entry which is preliminary data.</text>
</comment>
<keyword evidence="2" id="KW-0732">Signal</keyword>
<evidence type="ECO:0000256" key="2">
    <source>
        <dbReference type="SAM" id="SignalP"/>
    </source>
</evidence>
<dbReference type="GO" id="GO:0051536">
    <property type="term" value="F:iron-sulfur cluster binding"/>
    <property type="evidence" value="ECO:0007669"/>
    <property type="project" value="UniProtKB-KW"/>
</dbReference>
<evidence type="ECO:0000256" key="1">
    <source>
        <dbReference type="ARBA" id="ARBA00023014"/>
    </source>
</evidence>
<dbReference type="PROSITE" id="PS51318">
    <property type="entry name" value="TAT"/>
    <property type="match status" value="1"/>
</dbReference>
<dbReference type="InterPro" id="IPR006311">
    <property type="entry name" value="TAT_signal"/>
</dbReference>
<dbReference type="PANTHER" id="PTHR47495:SF2">
    <property type="entry name" value="ALDEHYDE DEHYDROGENASE"/>
    <property type="match status" value="1"/>
</dbReference>
<feature type="domain" description="Aldehyde oxidase/xanthine dehydrogenase a/b hammerhead" evidence="3">
    <location>
        <begin position="206"/>
        <end position="284"/>
    </location>
</feature>
<dbReference type="Gene3D" id="3.30.365.10">
    <property type="entry name" value="Aldehyde oxidase/xanthine dehydrogenase, molybdopterin binding domain"/>
    <property type="match status" value="4"/>
</dbReference>
<feature type="chain" id="PRO_5009635519" evidence="2">
    <location>
        <begin position="38"/>
        <end position="713"/>
    </location>
</feature>
<dbReference type="InterPro" id="IPR008274">
    <property type="entry name" value="AldOxase/xan_DH_MoCoBD1"/>
</dbReference>
<dbReference type="InterPro" id="IPR052516">
    <property type="entry name" value="N-heterocyclic_Hydroxylase"/>
</dbReference>
<keyword evidence="1" id="KW-0411">Iron-sulfur</keyword>
<dbReference type="Pfam" id="PF20256">
    <property type="entry name" value="MoCoBD_2"/>
    <property type="match status" value="2"/>
</dbReference>
<protein>
    <submittedName>
        <fullName evidence="4">Membrane-bound aldehyde dehydrogenase [pyrroloquinoline-quinone]</fullName>
        <ecNumber evidence="4">1.2.5.2</ecNumber>
    </submittedName>
</protein>
<gene>
    <name evidence="4" type="ORF">BerOc1_01285</name>
</gene>
<sequence length="713" mass="76386">MTKEMTRRRFLQKGCLALAVVAVPGGMTLVNLSPAVAADTTFKPHAFLEIAPDGGITVWVGQTNLGQGTHTCIAMIVADELDADWSRVGVRMALAADVFKDPVWGVQLTAGSTSIRRRWDLLRSVGAAARLMLIRAAAEQWGVDPARCKAESSRVTGPDGRSLGYGELVGAAAKQPVPDKPPLKAREDYSIMGTYRQRLDMVDKVQGTAKFGLDVKVPDMLIAVMDRPPRYGAKPLSYDEKAAMAVKGVEKVLRQDDKIAVFAANTYAALKGREALATQWSKGAVPELSDDYIADLFKRKMAGPGAIKSRGDADKALAGSATTIEAVYSVPFMAHAQLEPSNCTAFVEKDRCRIWVPIQGQTASVMAAAEVTGLPQDKIELMTTYCGGGFGRRIESDVVAETVALSKAVSRPVKLMWTREDEFGDDVYRPASVCRTRGGLDAKGNLTALRHKIASPSILSRVQPDAVKDGMDSSSIQGLDDMPYKLDNLLVDYALVDLPMRVGWLRSIAYSNNVFPVESFMDELAHKAGRDPVEFRLSMLEPGSRAHKALSLLAEKSGWSTPAPEGVGRGVAMTECFETVVAHMAEVTVDRSSGAVTVQRIVGVVDSGISVNPDALTAQMEGGAVMGLSMTFSEAMRFADGGAQTENYSGYPILSMTQVPKMEFHLADSGAKAGGIGEPSVPSVPPAVANAIFNATGVRLRDLPLDTSKLKKA</sequence>
<dbReference type="OrthoDB" id="9767994at2"/>
<dbReference type="InterPro" id="IPR012368">
    <property type="entry name" value="OxRdtase_Mopterin-bd_su_IorB"/>
</dbReference>
<dbReference type="SUPFAM" id="SSF56003">
    <property type="entry name" value="Molybdenum cofactor-binding domain"/>
    <property type="match status" value="2"/>
</dbReference>
<dbReference type="Proteomes" id="UP000181901">
    <property type="component" value="Unassembled WGS sequence"/>
</dbReference>
<evidence type="ECO:0000259" key="3">
    <source>
        <dbReference type="SMART" id="SM01008"/>
    </source>
</evidence>
<accession>A0A1J5N3F9</accession>
<evidence type="ECO:0000313" key="5">
    <source>
        <dbReference type="Proteomes" id="UP000181901"/>
    </source>
</evidence>
<keyword evidence="1" id="KW-0479">Metal-binding</keyword>
<evidence type="ECO:0000313" key="4">
    <source>
        <dbReference type="EMBL" id="OIQ49360.1"/>
    </source>
</evidence>
<keyword evidence="1" id="KW-0408">Iron</keyword>
<dbReference type="RefSeq" id="WP_071544883.1">
    <property type="nucleotide sequence ID" value="NZ_LKAQ01000004.1"/>
</dbReference>
<proteinExistence type="predicted"/>
<dbReference type="Gene3D" id="3.90.1170.50">
    <property type="entry name" value="Aldehyde oxidase/xanthine dehydrogenase, a/b hammerhead"/>
    <property type="match status" value="1"/>
</dbReference>
<dbReference type="EMBL" id="LKAQ01000004">
    <property type="protein sequence ID" value="OIQ49360.1"/>
    <property type="molecule type" value="Genomic_DNA"/>
</dbReference>